<evidence type="ECO:0000259" key="3">
    <source>
        <dbReference type="PROSITE" id="PS50113"/>
    </source>
</evidence>
<proteinExistence type="predicted"/>
<dbReference type="Proteomes" id="UP000593892">
    <property type="component" value="Chromosome"/>
</dbReference>
<dbReference type="NCBIfam" id="TIGR00229">
    <property type="entry name" value="sensory_box"/>
    <property type="match status" value="2"/>
</dbReference>
<dbReference type="KEGG" id="pfer:IRI77_13610"/>
<dbReference type="EMBL" id="CP063849">
    <property type="protein sequence ID" value="QOY90937.1"/>
    <property type="molecule type" value="Genomic_DNA"/>
</dbReference>
<keyword evidence="1" id="KW-0175">Coiled coil</keyword>
<dbReference type="InterPro" id="IPR013655">
    <property type="entry name" value="PAS_fold_3"/>
</dbReference>
<dbReference type="SMART" id="SM00091">
    <property type="entry name" value="PAS"/>
    <property type="match status" value="2"/>
</dbReference>
<feature type="coiled-coil region" evidence="1">
    <location>
        <begin position="14"/>
        <end position="41"/>
    </location>
</feature>
<dbReference type="PROSITE" id="PS50113">
    <property type="entry name" value="PAC"/>
    <property type="match status" value="1"/>
</dbReference>
<dbReference type="PANTHER" id="PTHR44757">
    <property type="entry name" value="DIGUANYLATE CYCLASE DGCP"/>
    <property type="match status" value="1"/>
</dbReference>
<evidence type="ECO:0000259" key="2">
    <source>
        <dbReference type="PROSITE" id="PS50112"/>
    </source>
</evidence>
<dbReference type="Pfam" id="PF08447">
    <property type="entry name" value="PAS_3"/>
    <property type="match status" value="1"/>
</dbReference>
<gene>
    <name evidence="4" type="ORF">IRI77_13610</name>
</gene>
<evidence type="ECO:0000313" key="4">
    <source>
        <dbReference type="EMBL" id="QOY90937.1"/>
    </source>
</evidence>
<reference evidence="4 5" key="1">
    <citation type="submission" date="2020-10" db="EMBL/GenBank/DDBJ databases">
        <title>Complete genome sequence of Paludibaculum fermentans P105T, a facultatively anaerobic acidobacterium capable of dissimilatory Fe(III) reduction.</title>
        <authorList>
            <person name="Dedysh S.N."/>
            <person name="Beletsky A.V."/>
            <person name="Kulichevskaya I.S."/>
            <person name="Mardanov A.V."/>
            <person name="Ravin N.V."/>
        </authorList>
    </citation>
    <scope>NUCLEOTIDE SEQUENCE [LARGE SCALE GENOMIC DNA]</scope>
    <source>
        <strain evidence="4 5">P105</strain>
    </source>
</reference>
<feature type="domain" description="PAC" evidence="3">
    <location>
        <begin position="112"/>
        <end position="163"/>
    </location>
</feature>
<evidence type="ECO:0000256" key="1">
    <source>
        <dbReference type="SAM" id="Coils"/>
    </source>
</evidence>
<dbReference type="InterPro" id="IPR000700">
    <property type="entry name" value="PAS-assoc_C"/>
</dbReference>
<accession>A0A7S7SM64</accession>
<dbReference type="InterPro" id="IPR052155">
    <property type="entry name" value="Biofilm_reg_signaling"/>
</dbReference>
<dbReference type="SUPFAM" id="SSF55785">
    <property type="entry name" value="PYP-like sensor domain (PAS domain)"/>
    <property type="match status" value="2"/>
</dbReference>
<evidence type="ECO:0000313" key="5">
    <source>
        <dbReference type="Proteomes" id="UP000593892"/>
    </source>
</evidence>
<feature type="domain" description="PAS" evidence="2">
    <location>
        <begin position="69"/>
        <end position="108"/>
    </location>
</feature>
<dbReference type="Gene3D" id="3.30.450.20">
    <property type="entry name" value="PAS domain"/>
    <property type="match status" value="2"/>
</dbReference>
<dbReference type="AlphaFoldDB" id="A0A7S7SM64"/>
<dbReference type="InterPro" id="IPR035965">
    <property type="entry name" value="PAS-like_dom_sf"/>
</dbReference>
<dbReference type="PROSITE" id="PS50112">
    <property type="entry name" value="PAS"/>
    <property type="match status" value="2"/>
</dbReference>
<protein>
    <submittedName>
        <fullName evidence="4">PAS domain S-box protein</fullName>
    </submittedName>
</protein>
<organism evidence="4 5">
    <name type="scientific">Paludibaculum fermentans</name>
    <dbReference type="NCBI Taxonomy" id="1473598"/>
    <lineage>
        <taxon>Bacteria</taxon>
        <taxon>Pseudomonadati</taxon>
        <taxon>Acidobacteriota</taxon>
        <taxon>Terriglobia</taxon>
        <taxon>Bryobacterales</taxon>
        <taxon>Bryobacteraceae</taxon>
        <taxon>Paludibaculum</taxon>
    </lineage>
</organism>
<dbReference type="Pfam" id="PF13426">
    <property type="entry name" value="PAS_9"/>
    <property type="match status" value="1"/>
</dbReference>
<dbReference type="PANTHER" id="PTHR44757:SF2">
    <property type="entry name" value="BIOFILM ARCHITECTURE MAINTENANCE PROTEIN MBAA"/>
    <property type="match status" value="1"/>
</dbReference>
<dbReference type="CDD" id="cd00130">
    <property type="entry name" value="PAS"/>
    <property type="match status" value="2"/>
</dbReference>
<feature type="domain" description="PAS" evidence="2">
    <location>
        <begin position="167"/>
        <end position="214"/>
    </location>
</feature>
<dbReference type="InterPro" id="IPR000014">
    <property type="entry name" value="PAS"/>
</dbReference>
<dbReference type="RefSeq" id="WP_194452594.1">
    <property type="nucleotide sequence ID" value="NZ_CP063849.1"/>
</dbReference>
<keyword evidence="5" id="KW-1185">Reference proteome</keyword>
<sequence>MTTQEPIAAPDPVHQLLLERVSELEERVGNLQRLEDAVRRNALLFESLLAGSRDGITLTTADATVIRVVKSILGYAPLALAGTSFLNITHPDDQPAMRASYQRLIEQRAGVVQHQLRLMKPDGSHVWVEGTVTDMLDNPSVLAIVHNYRDISQLRGLDAVALESSLLVDSVPFTVFSKRVDGVVQTWNHRAEELFGYSSQEVLGHHVWFLLPEDEQVRESNACRAVLETMRPTRKLRMVHLHKGGGLVPVDVVLKPLMQNGALRAIAHLCYPLADASG</sequence>
<name>A0A7S7SM64_PALFE</name>